<dbReference type="EMBL" id="LCAW01000005">
    <property type="protein sequence ID" value="KKR99533.1"/>
    <property type="molecule type" value="Genomic_DNA"/>
</dbReference>
<dbReference type="AlphaFoldDB" id="A0A0G0VFC2"/>
<accession>A0A0G0VFC2</accession>
<name>A0A0G0VFC2_9BACT</name>
<reference evidence="2 3" key="1">
    <citation type="journal article" date="2015" name="Nature">
        <title>rRNA introns, odd ribosomes, and small enigmatic genomes across a large radiation of phyla.</title>
        <authorList>
            <person name="Brown C.T."/>
            <person name="Hug L.A."/>
            <person name="Thomas B.C."/>
            <person name="Sharon I."/>
            <person name="Castelle C.J."/>
            <person name="Singh A."/>
            <person name="Wilkins M.J."/>
            <person name="Williams K.H."/>
            <person name="Banfield J.F."/>
        </authorList>
    </citation>
    <scope>NUCLEOTIDE SEQUENCE [LARGE SCALE GENOMIC DNA]</scope>
</reference>
<feature type="signal peptide" evidence="1">
    <location>
        <begin position="1"/>
        <end position="24"/>
    </location>
</feature>
<comment type="caution">
    <text evidence="2">The sequence shown here is derived from an EMBL/GenBank/DDBJ whole genome shotgun (WGS) entry which is preliminary data.</text>
</comment>
<dbReference type="SUPFAM" id="SSF50939">
    <property type="entry name" value="Sialidases"/>
    <property type="match status" value="1"/>
</dbReference>
<dbReference type="InterPro" id="IPR036278">
    <property type="entry name" value="Sialidase_sf"/>
</dbReference>
<proteinExistence type="predicted"/>
<evidence type="ECO:0000256" key="1">
    <source>
        <dbReference type="SAM" id="SignalP"/>
    </source>
</evidence>
<sequence length="445" mass="49708">MKLQKFIIALIALAVLLSPTASFAQGWVPFLLDVIDEDLDDYYPLKEPKVIDFYGNVGYALGDDGTMYKSLDNGKSWIGASDDGVGNTWIGLTSQWAIYNLYALAENTVMMISSGRYANKSDNGGLSFYSNYLEYVISTKYSWLMKSAQINNEEYLFIDGDHLYKTNDTFETGYVVYNATELDSNEYLCDMAASDSGKSIILLVCNSDSTLVSDNAGKTFTRKELSFHGISTSTEINFASDKVVYMLSTTGELYKSIDGGFSWGIMPKPNNTLRFADSMDFLDEQNGIAVAYSYGYGQVVFDLQTSERIFFTSNGGYSWTMMNAFIPNEFELSNQSVYYDNADRLFAVGGCDDGTDSKLNGACILRYNPADGVLIKSAESKKVYYSGKDGLLHWIPNESTFYSWYDNFNSVETVPKTYIDSMNIGNEAIPRRSGETKNIGKVMNW</sequence>
<keyword evidence="1" id="KW-0732">Signal</keyword>
<feature type="chain" id="PRO_5002534846" description="Photosynthesis system II assembly factor Ycf48/Hcf136-like domain-containing protein" evidence="1">
    <location>
        <begin position="25"/>
        <end position="445"/>
    </location>
</feature>
<dbReference type="Gene3D" id="2.130.10.10">
    <property type="entry name" value="YVTN repeat-like/Quinoprotein amine dehydrogenase"/>
    <property type="match status" value="1"/>
</dbReference>
<evidence type="ECO:0000313" key="3">
    <source>
        <dbReference type="Proteomes" id="UP000033930"/>
    </source>
</evidence>
<gene>
    <name evidence="2" type="ORF">UU50_C0005G0040</name>
</gene>
<dbReference type="InterPro" id="IPR015943">
    <property type="entry name" value="WD40/YVTN_repeat-like_dom_sf"/>
</dbReference>
<organism evidence="2 3">
    <name type="scientific">Candidatus Uhrbacteria bacterium GW2011_GWC1_41_20</name>
    <dbReference type="NCBI Taxonomy" id="1618983"/>
    <lineage>
        <taxon>Bacteria</taxon>
        <taxon>Candidatus Uhriibacteriota</taxon>
    </lineage>
</organism>
<evidence type="ECO:0000313" key="2">
    <source>
        <dbReference type="EMBL" id="KKR99533.1"/>
    </source>
</evidence>
<dbReference type="Proteomes" id="UP000033930">
    <property type="component" value="Unassembled WGS sequence"/>
</dbReference>
<protein>
    <recommendedName>
        <fullName evidence="4">Photosynthesis system II assembly factor Ycf48/Hcf136-like domain-containing protein</fullName>
    </recommendedName>
</protein>
<evidence type="ECO:0008006" key="4">
    <source>
        <dbReference type="Google" id="ProtNLM"/>
    </source>
</evidence>